<reference evidence="2" key="1">
    <citation type="submission" date="2021-09" db="EMBL/GenBank/DDBJ databases">
        <authorList>
            <person name="Martin H S."/>
        </authorList>
    </citation>
    <scope>NUCLEOTIDE SEQUENCE</scope>
</reference>
<dbReference type="EMBL" id="CAKASE010000059">
    <property type="protein sequence ID" value="CAG9568097.1"/>
    <property type="molecule type" value="Genomic_DNA"/>
</dbReference>
<accession>A0A8J2W3P1</accession>
<dbReference type="Proteomes" id="UP000789524">
    <property type="component" value="Unassembled WGS sequence"/>
</dbReference>
<evidence type="ECO:0000313" key="3">
    <source>
        <dbReference type="Proteomes" id="UP000789524"/>
    </source>
</evidence>
<organism evidence="2 3">
    <name type="scientific">Danaus chrysippus</name>
    <name type="common">African queen</name>
    <dbReference type="NCBI Taxonomy" id="151541"/>
    <lineage>
        <taxon>Eukaryota</taxon>
        <taxon>Metazoa</taxon>
        <taxon>Ecdysozoa</taxon>
        <taxon>Arthropoda</taxon>
        <taxon>Hexapoda</taxon>
        <taxon>Insecta</taxon>
        <taxon>Pterygota</taxon>
        <taxon>Neoptera</taxon>
        <taxon>Endopterygota</taxon>
        <taxon>Lepidoptera</taxon>
        <taxon>Glossata</taxon>
        <taxon>Ditrysia</taxon>
        <taxon>Papilionoidea</taxon>
        <taxon>Nymphalidae</taxon>
        <taxon>Danainae</taxon>
        <taxon>Danaini</taxon>
        <taxon>Danaina</taxon>
        <taxon>Danaus</taxon>
        <taxon>Anosia</taxon>
    </lineage>
</organism>
<feature type="compositionally biased region" description="Polar residues" evidence="1">
    <location>
        <begin position="61"/>
        <end position="75"/>
    </location>
</feature>
<sequence length="88" mass="9372">MQRQAGGASSAQSPRAVYRTHASHIYDIDDQIPASVISSVGTVSLSQSTTNPTSNTTMASRGNTVTSNNTQTQAPVRNLPKKKEIRSI</sequence>
<comment type="caution">
    <text evidence="2">The sequence shown here is derived from an EMBL/GenBank/DDBJ whole genome shotgun (WGS) entry which is preliminary data.</text>
</comment>
<evidence type="ECO:0000313" key="2">
    <source>
        <dbReference type="EMBL" id="CAG9568097.1"/>
    </source>
</evidence>
<dbReference type="AlphaFoldDB" id="A0A8J2W3P1"/>
<name>A0A8J2W3P1_9NEOP</name>
<feature type="region of interest" description="Disordered" evidence="1">
    <location>
        <begin position="42"/>
        <end position="88"/>
    </location>
</feature>
<protein>
    <submittedName>
        <fullName evidence="2">(African queen) hypothetical protein</fullName>
    </submittedName>
</protein>
<feature type="compositionally biased region" description="Low complexity" evidence="1">
    <location>
        <begin position="44"/>
        <end position="60"/>
    </location>
</feature>
<gene>
    <name evidence="2" type="ORF">DCHRY22_LOCUS8145</name>
</gene>
<keyword evidence="3" id="KW-1185">Reference proteome</keyword>
<proteinExistence type="predicted"/>
<evidence type="ECO:0000256" key="1">
    <source>
        <dbReference type="SAM" id="MobiDB-lite"/>
    </source>
</evidence>